<dbReference type="Proteomes" id="UP001152087">
    <property type="component" value="Unassembled WGS sequence"/>
</dbReference>
<accession>A0A9W8UV87</accession>
<dbReference type="AlphaFoldDB" id="A0A9W8UV87"/>
<keyword evidence="2" id="KW-1185">Reference proteome</keyword>
<proteinExistence type="predicted"/>
<dbReference type="EMBL" id="JAOQAV010000101">
    <property type="protein sequence ID" value="KAJ4177547.1"/>
    <property type="molecule type" value="Genomic_DNA"/>
</dbReference>
<gene>
    <name evidence="1" type="ORF">NW755_013790</name>
</gene>
<comment type="caution">
    <text evidence="1">The sequence shown here is derived from an EMBL/GenBank/DDBJ whole genome shotgun (WGS) entry which is preliminary data.</text>
</comment>
<evidence type="ECO:0000313" key="2">
    <source>
        <dbReference type="Proteomes" id="UP001152087"/>
    </source>
</evidence>
<sequence>MYPPSEAPVSLTELIKVFLELCTYVYPDGPLDVTIDSTDLAGEVHATLWHSHQSKILDNASEDSDMRPLFRTASEASFFDMFYNLAYLVA</sequence>
<protein>
    <submittedName>
        <fullName evidence="1">Uncharacterized protein</fullName>
    </submittedName>
</protein>
<reference evidence="1" key="1">
    <citation type="submission" date="2022-09" db="EMBL/GenBank/DDBJ databases">
        <title>Fusarium specimens isolated from Avocado Roots.</title>
        <authorList>
            <person name="Stajich J."/>
            <person name="Roper C."/>
            <person name="Heimlech-Rivalta G."/>
        </authorList>
    </citation>
    <scope>NUCLEOTIDE SEQUENCE</scope>
    <source>
        <strain evidence="1">A02</strain>
    </source>
</reference>
<organism evidence="1 2">
    <name type="scientific">Fusarium falciforme</name>
    <dbReference type="NCBI Taxonomy" id="195108"/>
    <lineage>
        <taxon>Eukaryota</taxon>
        <taxon>Fungi</taxon>
        <taxon>Dikarya</taxon>
        <taxon>Ascomycota</taxon>
        <taxon>Pezizomycotina</taxon>
        <taxon>Sordariomycetes</taxon>
        <taxon>Hypocreomycetidae</taxon>
        <taxon>Hypocreales</taxon>
        <taxon>Nectriaceae</taxon>
        <taxon>Fusarium</taxon>
        <taxon>Fusarium solani species complex</taxon>
    </lineage>
</organism>
<name>A0A9W8UV87_9HYPO</name>
<evidence type="ECO:0000313" key="1">
    <source>
        <dbReference type="EMBL" id="KAJ4177547.1"/>
    </source>
</evidence>